<dbReference type="Proteomes" id="UP001221757">
    <property type="component" value="Unassembled WGS sequence"/>
</dbReference>
<gene>
    <name evidence="1" type="ORF">B0H17DRAFT_1049498</name>
</gene>
<dbReference type="AlphaFoldDB" id="A0AAD7DTH5"/>
<dbReference type="SUPFAM" id="SSF81383">
    <property type="entry name" value="F-box domain"/>
    <property type="match status" value="1"/>
</dbReference>
<keyword evidence="2" id="KW-1185">Reference proteome</keyword>
<name>A0AAD7DTH5_MYCRO</name>
<proteinExistence type="predicted"/>
<sequence length="500" mass="55886">MVFISGLTYDEAFKMPHWLSLPVELWLHILSFQIRLRDLGELCLTCSQLLSITRPVLYHHLTLVAERHLHANLAVADTFALLADDHLARSVRELTLDSRSTSEAYYRNPGLVHVSSLRNMTQLKRVTIMGDISRHAGTETIAQFIKILHDLHLDELRFPVHGVRGFILAIKPAQLVQLANPKRIECNVGVDYNGLLASSFLTLLAAAPPSLTSLSLIAPKLYSDCPMHKFFALRFPHLRSLALVSTLDQGSSCPPGFTVFLSAHRTTLEDIHLGWNSVTPTSGPAALVLDDASALHPDFLPNLQTFRGDCRNVEMMARARMRCLSTLRDLAVGSAAQGDGATIADVRAMLGALEAAGHLPALRHLDFELFDWRTVERAFVPEFVRRLGALCGPTLEVWRGLLPFTAAWPMDAFAAFPRLRAIRLPQDSTSLRTVMALDQTYEATDVLQCLHSLARNCTELREVVVAARRRRDDVCWKIDRHSGLDIALRRVDLDWNPRLV</sequence>
<evidence type="ECO:0008006" key="3">
    <source>
        <dbReference type="Google" id="ProtNLM"/>
    </source>
</evidence>
<evidence type="ECO:0000313" key="2">
    <source>
        <dbReference type="Proteomes" id="UP001221757"/>
    </source>
</evidence>
<comment type="caution">
    <text evidence="1">The sequence shown here is derived from an EMBL/GenBank/DDBJ whole genome shotgun (WGS) entry which is preliminary data.</text>
</comment>
<dbReference type="InterPro" id="IPR036047">
    <property type="entry name" value="F-box-like_dom_sf"/>
</dbReference>
<protein>
    <recommendedName>
        <fullName evidence="3">F-box domain-containing protein</fullName>
    </recommendedName>
</protein>
<dbReference type="EMBL" id="JARKIE010000023">
    <property type="protein sequence ID" value="KAJ7699346.1"/>
    <property type="molecule type" value="Genomic_DNA"/>
</dbReference>
<organism evidence="1 2">
    <name type="scientific">Mycena rosella</name>
    <name type="common">Pink bonnet</name>
    <name type="synonym">Agaricus rosellus</name>
    <dbReference type="NCBI Taxonomy" id="1033263"/>
    <lineage>
        <taxon>Eukaryota</taxon>
        <taxon>Fungi</taxon>
        <taxon>Dikarya</taxon>
        <taxon>Basidiomycota</taxon>
        <taxon>Agaricomycotina</taxon>
        <taxon>Agaricomycetes</taxon>
        <taxon>Agaricomycetidae</taxon>
        <taxon>Agaricales</taxon>
        <taxon>Marasmiineae</taxon>
        <taxon>Mycenaceae</taxon>
        <taxon>Mycena</taxon>
    </lineage>
</organism>
<reference evidence="1" key="1">
    <citation type="submission" date="2023-03" db="EMBL/GenBank/DDBJ databases">
        <title>Massive genome expansion in bonnet fungi (Mycena s.s.) driven by repeated elements and novel gene families across ecological guilds.</title>
        <authorList>
            <consortium name="Lawrence Berkeley National Laboratory"/>
            <person name="Harder C.B."/>
            <person name="Miyauchi S."/>
            <person name="Viragh M."/>
            <person name="Kuo A."/>
            <person name="Thoen E."/>
            <person name="Andreopoulos B."/>
            <person name="Lu D."/>
            <person name="Skrede I."/>
            <person name="Drula E."/>
            <person name="Henrissat B."/>
            <person name="Morin E."/>
            <person name="Kohler A."/>
            <person name="Barry K."/>
            <person name="LaButti K."/>
            <person name="Morin E."/>
            <person name="Salamov A."/>
            <person name="Lipzen A."/>
            <person name="Mereny Z."/>
            <person name="Hegedus B."/>
            <person name="Baldrian P."/>
            <person name="Stursova M."/>
            <person name="Weitz H."/>
            <person name="Taylor A."/>
            <person name="Grigoriev I.V."/>
            <person name="Nagy L.G."/>
            <person name="Martin F."/>
            <person name="Kauserud H."/>
        </authorList>
    </citation>
    <scope>NUCLEOTIDE SEQUENCE</scope>
    <source>
        <strain evidence="1">CBHHK067</strain>
    </source>
</reference>
<evidence type="ECO:0000313" key="1">
    <source>
        <dbReference type="EMBL" id="KAJ7699346.1"/>
    </source>
</evidence>
<accession>A0AAD7DTH5</accession>